<keyword evidence="1" id="KW-0472">Membrane</keyword>
<feature type="transmembrane region" description="Helical" evidence="1">
    <location>
        <begin position="558"/>
        <end position="578"/>
    </location>
</feature>
<protein>
    <submittedName>
        <fullName evidence="2">DUF2723 domain-containing protein</fullName>
    </submittedName>
</protein>
<organism evidence="2 3">
    <name type="scientific">Candidatus Tidjanibacter faecipullorum</name>
    <dbReference type="NCBI Taxonomy" id="2838766"/>
    <lineage>
        <taxon>Bacteria</taxon>
        <taxon>Pseudomonadati</taxon>
        <taxon>Bacteroidota</taxon>
        <taxon>Bacteroidia</taxon>
        <taxon>Bacteroidales</taxon>
        <taxon>Rikenellaceae</taxon>
        <taxon>Tidjanibacter</taxon>
    </lineage>
</organism>
<feature type="transmembrane region" description="Helical" evidence="1">
    <location>
        <begin position="176"/>
        <end position="206"/>
    </location>
</feature>
<sequence length="1033" mass="118256">MKYFKTCDRLVGWLTFAVAAVVYLMTIEPSASLWDCAEFIATSYKLEVGHPPGAPLFMMLTRLFTMFAPNTASVAMMANSMSALASAFTTLFLFWSITHLGRRLVTRQGQELTVTRTWAIMGAGLVGSLAYTFTDTFWFSAVEGEVYALSSLFTAVVLWAMLKWEEVADEPHANRWLVLIAYLMGLSIGVHLLNLLSIPALVFIYYFRKYRNITAWGVVKVTLLAAAILLFINNLIIPYTVAVGAVVDRWFVNGLGLPVNSGLLFFILLLFAALGTAVYVTHRKGKVVLNTVFLCLSVIMIGYCSYASVVIRAAANPPMNSNDPDNAYGLLYLLNRDQYGNKPLLFGAQYTTPLAPIEEVIYEDKYYLSNEDGRYHASATVTDYKYPSEFLSFFPRMWSTQDYHIAGYLKWSRAGKGKTIYYDGERYTAPTAGENWRYFFSYQLNFMYWRYFLWNFVGRQSDNQSFGEVTDGQWLSGIKPIDALYLGPQNDLPSEMRDNPGRNTYYFLPFILGIIGLIYQLNRDPKNFTVVMWIFFMMGIALVLYFNTCPSEPRERDYVYAGSFYAFCIWIGLGVLCVREWLSRLTRRDNRAVAVAATLVCCSVPVILAAQNWDDHDRSHRYVARDIGYNHLMTCLPNAIIMNYGDNDTFPLWYNQEVEGVRPDVRIMNMSYLDGGWYIDEMKYRYNESVPVPFTLPQHKYIMSENDFLPVVDLFEGEPKTVSQVVDFIRSDEPASRIQYDTNINLDFVPTRTILLPVNKENALRSGIVKPEDAHLMVDTIVMNIKESSIRKSTMMLLDLLANFNWERPLFVTSPSVLTSLGLQDYLQFDGYAYRIVPIKTPVTDSQNVGRIDTEVLYNNLMNVYRYGNVADPRVYVDSFINYNFDATRVRIAFARLAKELVRQGDPQRAVEVLDYGLEQMPVSRMRFTYQYLPYIEAYYEAGATEKGDALFKAYADNLEEYILYFASFPERRQYLIEEQLSDKLALLAELHRIAEDYGRTEQATDILLLFDYLFGDSATAEEELMTDPGLNA</sequence>
<keyword evidence="1" id="KW-1133">Transmembrane helix</keyword>
<keyword evidence="1" id="KW-0812">Transmembrane</keyword>
<feature type="transmembrane region" description="Helical" evidence="1">
    <location>
        <begin position="504"/>
        <end position="521"/>
    </location>
</feature>
<feature type="transmembrane region" description="Helical" evidence="1">
    <location>
        <begin position="528"/>
        <end position="546"/>
    </location>
</feature>
<feature type="transmembrane region" description="Helical" evidence="1">
    <location>
        <begin position="261"/>
        <end position="280"/>
    </location>
</feature>
<gene>
    <name evidence="2" type="ORF">H9816_06875</name>
</gene>
<feature type="transmembrane region" description="Helical" evidence="1">
    <location>
        <begin position="12"/>
        <end position="34"/>
    </location>
</feature>
<reference evidence="2" key="1">
    <citation type="journal article" date="2021" name="PeerJ">
        <title>Extensive microbial diversity within the chicken gut microbiome revealed by metagenomics and culture.</title>
        <authorList>
            <person name="Gilroy R."/>
            <person name="Ravi A."/>
            <person name="Getino M."/>
            <person name="Pursley I."/>
            <person name="Horton D.L."/>
            <person name="Alikhan N.F."/>
            <person name="Baker D."/>
            <person name="Gharbi K."/>
            <person name="Hall N."/>
            <person name="Watson M."/>
            <person name="Adriaenssens E.M."/>
            <person name="Foster-Nyarko E."/>
            <person name="Jarju S."/>
            <person name="Secka A."/>
            <person name="Antonio M."/>
            <person name="Oren A."/>
            <person name="Chaudhuri R.R."/>
            <person name="La Ragione R."/>
            <person name="Hildebrand F."/>
            <person name="Pallen M.J."/>
        </authorList>
    </citation>
    <scope>NUCLEOTIDE SEQUENCE</scope>
    <source>
        <strain evidence="2">ChiHjej11B10-19426</strain>
    </source>
</reference>
<feature type="transmembrane region" description="Helical" evidence="1">
    <location>
        <begin position="590"/>
        <end position="610"/>
    </location>
</feature>
<dbReference type="Pfam" id="PF11028">
    <property type="entry name" value="TMEM260-like"/>
    <property type="match status" value="1"/>
</dbReference>
<reference evidence="2" key="2">
    <citation type="submission" date="2021-04" db="EMBL/GenBank/DDBJ databases">
        <authorList>
            <person name="Gilroy R."/>
        </authorList>
    </citation>
    <scope>NUCLEOTIDE SEQUENCE</scope>
    <source>
        <strain evidence="2">ChiHjej11B10-19426</strain>
    </source>
</reference>
<dbReference type="InterPro" id="IPR052724">
    <property type="entry name" value="GT117_domain-containing"/>
</dbReference>
<dbReference type="InterPro" id="IPR021280">
    <property type="entry name" value="TMEM260-like"/>
</dbReference>
<feature type="transmembrane region" description="Helical" evidence="1">
    <location>
        <begin position="287"/>
        <end position="311"/>
    </location>
</feature>
<accession>A0A9D2IM96</accession>
<dbReference type="Proteomes" id="UP000824014">
    <property type="component" value="Unassembled WGS sequence"/>
</dbReference>
<evidence type="ECO:0000313" key="2">
    <source>
        <dbReference type="EMBL" id="HIZ15615.1"/>
    </source>
</evidence>
<dbReference type="AlphaFoldDB" id="A0A9D2IM96"/>
<proteinExistence type="predicted"/>
<name>A0A9D2IM96_9BACT</name>
<feature type="transmembrane region" description="Helical" evidence="1">
    <location>
        <begin position="218"/>
        <end position="241"/>
    </location>
</feature>
<dbReference type="PANTHER" id="PTHR16214:SF3">
    <property type="entry name" value="TRANSMEMBRANE PROTEIN 260"/>
    <property type="match status" value="1"/>
</dbReference>
<dbReference type="EMBL" id="DXCC01000023">
    <property type="protein sequence ID" value="HIZ15615.1"/>
    <property type="molecule type" value="Genomic_DNA"/>
</dbReference>
<feature type="transmembrane region" description="Helical" evidence="1">
    <location>
        <begin position="118"/>
        <end position="139"/>
    </location>
</feature>
<evidence type="ECO:0000313" key="3">
    <source>
        <dbReference type="Proteomes" id="UP000824014"/>
    </source>
</evidence>
<feature type="transmembrane region" description="Helical" evidence="1">
    <location>
        <begin position="81"/>
        <end position="98"/>
    </location>
</feature>
<comment type="caution">
    <text evidence="2">The sequence shown here is derived from an EMBL/GenBank/DDBJ whole genome shotgun (WGS) entry which is preliminary data.</text>
</comment>
<evidence type="ECO:0000256" key="1">
    <source>
        <dbReference type="SAM" id="Phobius"/>
    </source>
</evidence>
<dbReference type="PANTHER" id="PTHR16214">
    <property type="entry name" value="TRANSMEMBRANE PROTEIN 260"/>
    <property type="match status" value="1"/>
</dbReference>